<reference evidence="1 2" key="1">
    <citation type="submission" date="2019-02" db="EMBL/GenBank/DDBJ databases">
        <title>Deep-cultivation of Planctomycetes and their phenomic and genomic characterization uncovers novel biology.</title>
        <authorList>
            <person name="Wiegand S."/>
            <person name="Jogler M."/>
            <person name="Boedeker C."/>
            <person name="Pinto D."/>
            <person name="Vollmers J."/>
            <person name="Rivas-Marin E."/>
            <person name="Kohn T."/>
            <person name="Peeters S.H."/>
            <person name="Heuer A."/>
            <person name="Rast P."/>
            <person name="Oberbeckmann S."/>
            <person name="Bunk B."/>
            <person name="Jeske O."/>
            <person name="Meyerdierks A."/>
            <person name="Storesund J.E."/>
            <person name="Kallscheuer N."/>
            <person name="Luecker S."/>
            <person name="Lage O.M."/>
            <person name="Pohl T."/>
            <person name="Merkel B.J."/>
            <person name="Hornburger P."/>
            <person name="Mueller R.-W."/>
            <person name="Bruemmer F."/>
            <person name="Labrenz M."/>
            <person name="Spormann A.M."/>
            <person name="Op den Camp H."/>
            <person name="Overmann J."/>
            <person name="Amann R."/>
            <person name="Jetten M.S.M."/>
            <person name="Mascher T."/>
            <person name="Medema M.H."/>
            <person name="Devos D.P."/>
            <person name="Kaster A.-K."/>
            <person name="Ovreas L."/>
            <person name="Rohde M."/>
            <person name="Galperin M.Y."/>
            <person name="Jogler C."/>
        </authorList>
    </citation>
    <scope>NUCLEOTIDE SEQUENCE [LARGE SCALE GENOMIC DNA]</scope>
    <source>
        <strain evidence="1 2">Pla85_3_4</strain>
    </source>
</reference>
<gene>
    <name evidence="1" type="ORF">Pla8534_16350</name>
</gene>
<dbReference type="EMBL" id="CP036433">
    <property type="protein sequence ID" value="QDU93851.1"/>
    <property type="molecule type" value="Genomic_DNA"/>
</dbReference>
<protein>
    <recommendedName>
        <fullName evidence="3">Tellurite resistance protein TerB</fullName>
    </recommendedName>
</protein>
<proteinExistence type="predicted"/>
<dbReference type="Proteomes" id="UP000317648">
    <property type="component" value="Chromosome"/>
</dbReference>
<keyword evidence="2" id="KW-1185">Reference proteome</keyword>
<dbReference type="RefSeq" id="WP_145051249.1">
    <property type="nucleotide sequence ID" value="NZ_CP036433.1"/>
</dbReference>
<evidence type="ECO:0000313" key="2">
    <source>
        <dbReference type="Proteomes" id="UP000317648"/>
    </source>
</evidence>
<dbReference type="SUPFAM" id="SSF158682">
    <property type="entry name" value="TerB-like"/>
    <property type="match status" value="1"/>
</dbReference>
<evidence type="ECO:0008006" key="3">
    <source>
        <dbReference type="Google" id="ProtNLM"/>
    </source>
</evidence>
<evidence type="ECO:0000313" key="1">
    <source>
        <dbReference type="EMBL" id="QDU93851.1"/>
    </source>
</evidence>
<dbReference type="KEGG" id="lcre:Pla8534_16350"/>
<name>A0A518DPU0_9BACT</name>
<dbReference type="AlphaFoldDB" id="A0A518DPU0"/>
<dbReference type="OrthoDB" id="7628592at2"/>
<dbReference type="InterPro" id="IPR029024">
    <property type="entry name" value="TerB-like"/>
</dbReference>
<accession>A0A518DPU0</accession>
<sequence length="129" mass="13904">MSLNELEKEIVADGVVDADEVARIRGVLFDDGQIDRAEADFLFNVNDAVSGAANAASWQTLFVEAITSHLLNDAESPGAIDDDEAAWLIQRIEGDGQYDACEKALMQEVSRKATSMPASLKSLLEKACS</sequence>
<organism evidence="1 2">
    <name type="scientific">Lignipirellula cremea</name>
    <dbReference type="NCBI Taxonomy" id="2528010"/>
    <lineage>
        <taxon>Bacteria</taxon>
        <taxon>Pseudomonadati</taxon>
        <taxon>Planctomycetota</taxon>
        <taxon>Planctomycetia</taxon>
        <taxon>Pirellulales</taxon>
        <taxon>Pirellulaceae</taxon>
        <taxon>Lignipirellula</taxon>
    </lineage>
</organism>